<dbReference type="PANTHER" id="PTHR22550:SF5">
    <property type="entry name" value="LEUCINE ZIPPER PROTEIN 4"/>
    <property type="match status" value="1"/>
</dbReference>
<dbReference type="SMART" id="SM00327">
    <property type="entry name" value="VWA"/>
    <property type="match status" value="1"/>
</dbReference>
<dbReference type="InterPro" id="IPR002035">
    <property type="entry name" value="VWF_A"/>
</dbReference>
<keyword evidence="4 5" id="KW-0472">Membrane</keyword>
<accession>A0A317PZN7</accession>
<organism evidence="7 8">
    <name type="scientific">Mangrovibacter plantisponsor</name>
    <dbReference type="NCBI Taxonomy" id="451513"/>
    <lineage>
        <taxon>Bacteria</taxon>
        <taxon>Pseudomonadati</taxon>
        <taxon>Pseudomonadota</taxon>
        <taxon>Gammaproteobacteria</taxon>
        <taxon>Enterobacterales</taxon>
        <taxon>Enterobacteriaceae</taxon>
        <taxon>Mangrovibacter</taxon>
    </lineage>
</organism>
<dbReference type="InterPro" id="IPR036465">
    <property type="entry name" value="vWFA_dom_sf"/>
</dbReference>
<reference evidence="7 8" key="1">
    <citation type="submission" date="2018-05" db="EMBL/GenBank/DDBJ databases">
        <title>Genomic Encyclopedia of Type Strains, Phase IV (KMG-IV): sequencing the most valuable type-strain genomes for metagenomic binning, comparative biology and taxonomic classification.</title>
        <authorList>
            <person name="Goeker M."/>
        </authorList>
    </citation>
    <scope>NUCLEOTIDE SEQUENCE [LARGE SCALE GENOMIC DNA]</scope>
    <source>
        <strain evidence="7 8">DSM 19579</strain>
    </source>
</reference>
<dbReference type="AlphaFoldDB" id="A0A317PZN7"/>
<evidence type="ECO:0000313" key="7">
    <source>
        <dbReference type="EMBL" id="PWW07768.1"/>
    </source>
</evidence>
<feature type="domain" description="VWFA" evidence="6">
    <location>
        <begin position="97"/>
        <end position="280"/>
    </location>
</feature>
<name>A0A317PZN7_9ENTR</name>
<dbReference type="EMBL" id="QGTS01000008">
    <property type="protein sequence ID" value="PWW07768.1"/>
    <property type="molecule type" value="Genomic_DNA"/>
</dbReference>
<keyword evidence="3 5" id="KW-1133">Transmembrane helix</keyword>
<keyword evidence="2 5" id="KW-0812">Transmembrane</keyword>
<dbReference type="PROSITE" id="PS50234">
    <property type="entry name" value="VWFA"/>
    <property type="match status" value="1"/>
</dbReference>
<sequence>MSELLSRLSFAWPWVWLLLPLPFLTGLFTRKTPDAGAQVRVPFLPQLVAELQLSDPPRAPRRWQAAGFWLAWLLAVCALARPEYLLPPQQIIKPLRNVVLVLDVSGSMDTRDATGGQTRLQAVQHTVREFINRRKTDRMGLVIFANQAWPFAPLSEDKQALLERVTQLSAGMAGQQTAVGDALAVAVKLLDTGVDARASRMAILLTDGNDTASRLAPDMAVQLAVSLHVEVHTIAFGDAQATGPDKVDTALLQIIAQQTGGQFWQAGSSASRLAQVWQAIDAMTPARVETLGYAWRQALFPWPLGGALVVLLLFSLAGFAMAGRRL</sequence>
<evidence type="ECO:0000313" key="8">
    <source>
        <dbReference type="Proteomes" id="UP000246744"/>
    </source>
</evidence>
<proteinExistence type="predicted"/>
<dbReference type="Proteomes" id="UP000246744">
    <property type="component" value="Unassembled WGS sequence"/>
</dbReference>
<evidence type="ECO:0000256" key="5">
    <source>
        <dbReference type="SAM" id="Phobius"/>
    </source>
</evidence>
<evidence type="ECO:0000256" key="2">
    <source>
        <dbReference type="ARBA" id="ARBA00022692"/>
    </source>
</evidence>
<dbReference type="OrthoDB" id="6206554at2"/>
<evidence type="ECO:0000256" key="4">
    <source>
        <dbReference type="ARBA" id="ARBA00023136"/>
    </source>
</evidence>
<protein>
    <submittedName>
        <fullName evidence="7">Ca-activated chloride channel family protein</fullName>
    </submittedName>
</protein>
<keyword evidence="8" id="KW-1185">Reference proteome</keyword>
<dbReference type="RefSeq" id="WP_110026441.1">
    <property type="nucleotide sequence ID" value="NZ_QGTS01000008.1"/>
</dbReference>
<feature type="transmembrane region" description="Helical" evidence="5">
    <location>
        <begin position="300"/>
        <end position="322"/>
    </location>
</feature>
<evidence type="ECO:0000256" key="1">
    <source>
        <dbReference type="ARBA" id="ARBA00022475"/>
    </source>
</evidence>
<dbReference type="SUPFAM" id="SSF53300">
    <property type="entry name" value="vWA-like"/>
    <property type="match status" value="1"/>
</dbReference>
<keyword evidence="1" id="KW-1003">Cell membrane</keyword>
<gene>
    <name evidence="7" type="ORF">DES37_108196</name>
</gene>
<dbReference type="Pfam" id="PF13519">
    <property type="entry name" value="VWA_2"/>
    <property type="match status" value="1"/>
</dbReference>
<dbReference type="Gene3D" id="3.40.50.410">
    <property type="entry name" value="von Willebrand factor, type A domain"/>
    <property type="match status" value="1"/>
</dbReference>
<dbReference type="PANTHER" id="PTHR22550">
    <property type="entry name" value="SPORE GERMINATION PROTEIN"/>
    <property type="match status" value="1"/>
</dbReference>
<evidence type="ECO:0000259" key="6">
    <source>
        <dbReference type="PROSITE" id="PS50234"/>
    </source>
</evidence>
<comment type="caution">
    <text evidence="7">The sequence shown here is derived from an EMBL/GenBank/DDBJ whole genome shotgun (WGS) entry which is preliminary data.</text>
</comment>
<dbReference type="InterPro" id="IPR050768">
    <property type="entry name" value="UPF0353/GerABKA_families"/>
</dbReference>
<evidence type="ECO:0000256" key="3">
    <source>
        <dbReference type="ARBA" id="ARBA00022989"/>
    </source>
</evidence>